<feature type="compositionally biased region" description="Polar residues" evidence="1">
    <location>
        <begin position="23"/>
        <end position="34"/>
    </location>
</feature>
<feature type="compositionally biased region" description="Basic and acidic residues" evidence="1">
    <location>
        <begin position="9"/>
        <end position="21"/>
    </location>
</feature>
<feature type="compositionally biased region" description="Low complexity" evidence="1">
    <location>
        <begin position="70"/>
        <end position="89"/>
    </location>
</feature>
<gene>
    <name evidence="2" type="ORF">Pcinc_041326</name>
</gene>
<dbReference type="AlphaFoldDB" id="A0AAE1EJX5"/>
<comment type="caution">
    <text evidence="2">The sequence shown here is derived from an EMBL/GenBank/DDBJ whole genome shotgun (WGS) entry which is preliminary data.</text>
</comment>
<sequence length="131" mass="15388">MINRQTDPNGRKRQEKTDRQRNTYKNSLYKQTVIATRKEQTNKHIQQTGRHINKETERHTARQRGTKAGQQQEQQPQQQQQPQPVGQKQRSSNQARKWHPTNFLIPRLQSSSSTPPRPQPPTPTNLSHVKR</sequence>
<evidence type="ECO:0000313" key="2">
    <source>
        <dbReference type="EMBL" id="KAK3852071.1"/>
    </source>
</evidence>
<dbReference type="Proteomes" id="UP001286313">
    <property type="component" value="Unassembled WGS sequence"/>
</dbReference>
<accession>A0AAE1EJX5</accession>
<keyword evidence="3" id="KW-1185">Reference proteome</keyword>
<dbReference type="EMBL" id="JAWQEG010007601">
    <property type="protein sequence ID" value="KAK3852071.1"/>
    <property type="molecule type" value="Genomic_DNA"/>
</dbReference>
<name>A0AAE1EJX5_PETCI</name>
<proteinExistence type="predicted"/>
<evidence type="ECO:0000256" key="1">
    <source>
        <dbReference type="SAM" id="MobiDB-lite"/>
    </source>
</evidence>
<feature type="region of interest" description="Disordered" evidence="1">
    <location>
        <begin position="1"/>
        <end position="131"/>
    </location>
</feature>
<evidence type="ECO:0000313" key="3">
    <source>
        <dbReference type="Proteomes" id="UP001286313"/>
    </source>
</evidence>
<organism evidence="2 3">
    <name type="scientific">Petrolisthes cinctipes</name>
    <name type="common">Flat porcelain crab</name>
    <dbReference type="NCBI Taxonomy" id="88211"/>
    <lineage>
        <taxon>Eukaryota</taxon>
        <taxon>Metazoa</taxon>
        <taxon>Ecdysozoa</taxon>
        <taxon>Arthropoda</taxon>
        <taxon>Crustacea</taxon>
        <taxon>Multicrustacea</taxon>
        <taxon>Malacostraca</taxon>
        <taxon>Eumalacostraca</taxon>
        <taxon>Eucarida</taxon>
        <taxon>Decapoda</taxon>
        <taxon>Pleocyemata</taxon>
        <taxon>Anomura</taxon>
        <taxon>Galatheoidea</taxon>
        <taxon>Porcellanidae</taxon>
        <taxon>Petrolisthes</taxon>
    </lineage>
</organism>
<protein>
    <submittedName>
        <fullName evidence="2">Uncharacterized protein</fullName>
    </submittedName>
</protein>
<reference evidence="2" key="1">
    <citation type="submission" date="2023-10" db="EMBL/GenBank/DDBJ databases">
        <title>Genome assemblies of two species of porcelain crab, Petrolisthes cinctipes and Petrolisthes manimaculis (Anomura: Porcellanidae).</title>
        <authorList>
            <person name="Angst P."/>
        </authorList>
    </citation>
    <scope>NUCLEOTIDE SEQUENCE</scope>
    <source>
        <strain evidence="2">PB745_01</strain>
        <tissue evidence="2">Gill</tissue>
    </source>
</reference>